<feature type="repeat" description="ANK" evidence="3">
    <location>
        <begin position="390"/>
        <end position="428"/>
    </location>
</feature>
<evidence type="ECO:0000256" key="1">
    <source>
        <dbReference type="ARBA" id="ARBA00022737"/>
    </source>
</evidence>
<evidence type="ECO:0000256" key="2">
    <source>
        <dbReference type="ARBA" id="ARBA00023043"/>
    </source>
</evidence>
<proteinExistence type="predicted"/>
<keyword evidence="1" id="KW-0677">Repeat</keyword>
<dbReference type="InterPro" id="IPR036770">
    <property type="entry name" value="Ankyrin_rpt-contain_sf"/>
</dbReference>
<dbReference type="AlphaFoldDB" id="A0A0F0II88"/>
<dbReference type="EMBL" id="JZEE01000191">
    <property type="protein sequence ID" value="KJK67509.1"/>
    <property type="molecule type" value="Genomic_DNA"/>
</dbReference>
<dbReference type="PANTHER" id="PTHR24198">
    <property type="entry name" value="ANKYRIN REPEAT AND PROTEIN KINASE DOMAIN-CONTAINING PROTEIN"/>
    <property type="match status" value="1"/>
</dbReference>
<feature type="region of interest" description="Disordered" evidence="4">
    <location>
        <begin position="510"/>
        <end position="553"/>
    </location>
</feature>
<dbReference type="Gene3D" id="1.25.40.20">
    <property type="entry name" value="Ankyrin repeat-containing domain"/>
    <property type="match status" value="3"/>
</dbReference>
<feature type="repeat" description="ANK" evidence="3">
    <location>
        <begin position="429"/>
        <end position="462"/>
    </location>
</feature>
<evidence type="ECO:0000313" key="6">
    <source>
        <dbReference type="Proteomes" id="UP000033540"/>
    </source>
</evidence>
<dbReference type="SUPFAM" id="SSF48403">
    <property type="entry name" value="Ankyrin repeat"/>
    <property type="match status" value="1"/>
</dbReference>
<dbReference type="Pfam" id="PF12796">
    <property type="entry name" value="Ank_2"/>
    <property type="match status" value="3"/>
</dbReference>
<evidence type="ECO:0000313" key="5">
    <source>
        <dbReference type="EMBL" id="KJK67509.1"/>
    </source>
</evidence>
<dbReference type="InterPro" id="IPR002110">
    <property type="entry name" value="Ankyrin_rpt"/>
</dbReference>
<feature type="compositionally biased region" description="Basic and acidic residues" evidence="4">
    <location>
        <begin position="525"/>
        <end position="538"/>
    </location>
</feature>
<gene>
    <name evidence="5" type="ORF">P875_00117106</name>
</gene>
<protein>
    <submittedName>
        <fullName evidence="5">Ankyrin repeats 3 copy</fullName>
    </submittedName>
</protein>
<comment type="caution">
    <text evidence="5">The sequence shown here is derived from an EMBL/GenBank/DDBJ whole genome shotgun (WGS) entry which is preliminary data.</text>
</comment>
<feature type="repeat" description="ANK" evidence="3">
    <location>
        <begin position="351"/>
        <end position="389"/>
    </location>
</feature>
<dbReference type="Proteomes" id="UP000033540">
    <property type="component" value="Unassembled WGS sequence"/>
</dbReference>
<dbReference type="OrthoDB" id="823504at2759"/>
<accession>A0A0F0II88</accession>
<name>A0A0F0II88_ASPPU</name>
<dbReference type="PANTHER" id="PTHR24198:SF165">
    <property type="entry name" value="ANKYRIN REPEAT-CONTAINING PROTEIN-RELATED"/>
    <property type="match status" value="1"/>
</dbReference>
<evidence type="ECO:0000256" key="4">
    <source>
        <dbReference type="SAM" id="MobiDB-lite"/>
    </source>
</evidence>
<evidence type="ECO:0000256" key="3">
    <source>
        <dbReference type="PROSITE-ProRule" id="PRU00023"/>
    </source>
</evidence>
<dbReference type="SMART" id="SM00248">
    <property type="entry name" value="ANK"/>
    <property type="match status" value="8"/>
</dbReference>
<reference evidence="5 6" key="1">
    <citation type="submission" date="2015-02" db="EMBL/GenBank/DDBJ databases">
        <title>Draft genome sequence of Aspergillus parasiticus SU-1.</title>
        <authorList>
            <person name="Yu J."/>
            <person name="Fedorova N."/>
            <person name="Yin Y."/>
            <person name="Losada L."/>
            <person name="Zafar N."/>
            <person name="Taujale R."/>
            <person name="Ehrlich K.C."/>
            <person name="Bhatnagar D."/>
            <person name="Cleveland T.E."/>
            <person name="Bennett J.W."/>
            <person name="Nierman W.C."/>
        </authorList>
    </citation>
    <scope>NUCLEOTIDE SEQUENCE [LARGE SCALE GENOMIC DNA]</scope>
    <source>
        <strain evidence="6">ATCC 56775 / NRRL 5862 / SRRC 143 / SU-1</strain>
    </source>
</reference>
<organism evidence="5 6">
    <name type="scientific">Aspergillus parasiticus (strain ATCC 56775 / NRRL 5862 / SRRC 143 / SU-1)</name>
    <dbReference type="NCBI Taxonomy" id="1403190"/>
    <lineage>
        <taxon>Eukaryota</taxon>
        <taxon>Fungi</taxon>
        <taxon>Dikarya</taxon>
        <taxon>Ascomycota</taxon>
        <taxon>Pezizomycotina</taxon>
        <taxon>Eurotiomycetes</taxon>
        <taxon>Eurotiomycetidae</taxon>
        <taxon>Eurotiales</taxon>
        <taxon>Aspergillaceae</taxon>
        <taxon>Aspergillus</taxon>
        <taxon>Aspergillus subgen. Circumdati</taxon>
    </lineage>
</organism>
<sequence>MAYSEFHHCYSDRWTEDNDPFIDTDGSILYETDYDGLLCAIIERDDVTTLTRYLAKEPRAAIAPSMGAFCDPFYIAAKNGSLNALRVLIEHHYRNADTLSLEGTYLAPPNERGFLILNVACRHAHIEMVRFLLDREPPLGSVHAKDDWGETALLATAGSLAQLGCDASEIDHATGDWMDQRIARGEELIHLLLDRGAPAHYMRDQVAGREKFNLMPEPVDTVLGQAITRASYALVNRLIDAGADVHGREEYFEMLEGRDVVRDVTKLHIASGFWNTEGIRALSDHLGSEDFISMVSRCDSEGRLPLHWAAKGTPESTENLLPGDQITPRIIDTFKLLLANDLNKINVRDHRGRTALHYAVGTHTCGTSQGEAIIRFLCESGADPRLKDNKGQTVLHILAFRSISSCPIDTALLDLLIMYGADVHHADNEGKTALHVMAKNLQEVKGVQHLVNIGANVSTKDALGNTPLHSAMSGFIWPQTSQANGIVPLAERIRAQDEMIRVLQEAGHNSLMDEPNTAGKTPRQLCEKTRAKWQKSENSRVQLSSGKGRGRPL</sequence>
<dbReference type="STRING" id="1403190.A0A0F0II88"/>
<keyword evidence="2 3" id="KW-0040">ANK repeat</keyword>
<dbReference type="PROSITE" id="PS50088">
    <property type="entry name" value="ANK_REPEAT"/>
    <property type="match status" value="3"/>
</dbReference>